<accession>A0A327YEX2</accession>
<name>A0A327YEX2_9FLAO</name>
<evidence type="ECO:0000313" key="2">
    <source>
        <dbReference type="Proteomes" id="UP000249620"/>
    </source>
</evidence>
<organism evidence="1 2">
    <name type="scientific">Flavobacterium aquaticum</name>
    <dbReference type="NCBI Taxonomy" id="1236486"/>
    <lineage>
        <taxon>Bacteria</taxon>
        <taxon>Pseudomonadati</taxon>
        <taxon>Bacteroidota</taxon>
        <taxon>Flavobacteriia</taxon>
        <taxon>Flavobacteriales</taxon>
        <taxon>Flavobacteriaceae</taxon>
        <taxon>Flavobacterium</taxon>
    </lineage>
</organism>
<dbReference type="AlphaFoldDB" id="A0A327YEX2"/>
<keyword evidence="2" id="KW-1185">Reference proteome</keyword>
<sequence length="332" mass="39504">MKLKGYIKAIKENCFAIPIYGDGTSYYYHNISNDFKILSFEKTEILHDYFIQTYLSKTFDINSTAALIFVGFENFILYNSADEVIDEVIFFLKDLSKDDEYVNIKKEAFELQKILFPNKVIENEIENIDFTIKKISVNNVDSKVFVKYSLEDYLEVENNRIQNKDLDNIKEKIIKRQIENSILDKTLFNENKEVLFELFCNYLTDNRSIFESLIIDTNIGKSFTSYLSEKSKSFKPIEMTLEEELKFRVNERRKKLKDFNYQFNFDFLKENLNKELAYKRYGIDINYTPHYIDPNRSKIIIFIDDKILSEEITLEEIKKSEAIKSERQKISK</sequence>
<protein>
    <submittedName>
        <fullName evidence="1">Uncharacterized protein</fullName>
    </submittedName>
</protein>
<dbReference type="RefSeq" id="WP_111567807.1">
    <property type="nucleotide sequence ID" value="NZ_QLMI01000010.1"/>
</dbReference>
<proteinExistence type="predicted"/>
<dbReference type="EMBL" id="QLMI01000010">
    <property type="protein sequence ID" value="RAK19580.1"/>
    <property type="molecule type" value="Genomic_DNA"/>
</dbReference>
<evidence type="ECO:0000313" key="1">
    <source>
        <dbReference type="EMBL" id="RAK19580.1"/>
    </source>
</evidence>
<comment type="caution">
    <text evidence="1">The sequence shown here is derived from an EMBL/GenBank/DDBJ whole genome shotgun (WGS) entry which is preliminary data.</text>
</comment>
<dbReference type="Proteomes" id="UP000249620">
    <property type="component" value="Unassembled WGS sequence"/>
</dbReference>
<reference evidence="1 2" key="1">
    <citation type="submission" date="2018-06" db="EMBL/GenBank/DDBJ databases">
        <title>Genomic Encyclopedia of Type Strains, Phase III (KMG-III): the genomes of soil and plant-associated and newly described type strains.</title>
        <authorList>
            <person name="Whitman W."/>
        </authorList>
    </citation>
    <scope>NUCLEOTIDE SEQUENCE [LARGE SCALE GENOMIC DNA]</scope>
    <source>
        <strain evidence="1 2">CGMCC 1.12398</strain>
    </source>
</reference>
<gene>
    <name evidence="1" type="ORF">B0I03_1107</name>
</gene>